<gene>
    <name evidence="1" type="ORF">EZS28_051927</name>
</gene>
<sequence length="76" mass="8605">MRVREDTEQQTVSIAKTRITINQTNPMKRCFTRFGSGINCMSSTEADCERLFSQAKRCLGSQGQHSSLQTIFCRLA</sequence>
<reference evidence="1 2" key="1">
    <citation type="submission" date="2019-03" db="EMBL/GenBank/DDBJ databases">
        <title>Single cell metagenomics reveals metabolic interactions within the superorganism composed of flagellate Streblomastix strix and complex community of Bacteroidetes bacteria on its surface.</title>
        <authorList>
            <person name="Treitli S.C."/>
            <person name="Kolisko M."/>
            <person name="Husnik F."/>
            <person name="Keeling P."/>
            <person name="Hampl V."/>
        </authorList>
    </citation>
    <scope>NUCLEOTIDE SEQUENCE [LARGE SCALE GENOMIC DNA]</scope>
    <source>
        <strain evidence="1">ST1C</strain>
    </source>
</reference>
<organism evidence="1 2">
    <name type="scientific">Streblomastix strix</name>
    <dbReference type="NCBI Taxonomy" id="222440"/>
    <lineage>
        <taxon>Eukaryota</taxon>
        <taxon>Metamonada</taxon>
        <taxon>Preaxostyla</taxon>
        <taxon>Oxymonadida</taxon>
        <taxon>Streblomastigidae</taxon>
        <taxon>Streblomastix</taxon>
    </lineage>
</organism>
<dbReference type="Proteomes" id="UP000324800">
    <property type="component" value="Unassembled WGS sequence"/>
</dbReference>
<dbReference type="EMBL" id="SNRW01039805">
    <property type="protein sequence ID" value="KAA6349557.1"/>
    <property type="molecule type" value="Genomic_DNA"/>
</dbReference>
<evidence type="ECO:0000313" key="2">
    <source>
        <dbReference type="Proteomes" id="UP000324800"/>
    </source>
</evidence>
<evidence type="ECO:0000313" key="1">
    <source>
        <dbReference type="EMBL" id="KAA6349557.1"/>
    </source>
</evidence>
<comment type="caution">
    <text evidence="1">The sequence shown here is derived from an EMBL/GenBank/DDBJ whole genome shotgun (WGS) entry which is preliminary data.</text>
</comment>
<dbReference type="AlphaFoldDB" id="A0A5J4SU84"/>
<accession>A0A5J4SU84</accession>
<protein>
    <submittedName>
        <fullName evidence="1">Uncharacterized protein</fullName>
    </submittedName>
</protein>
<proteinExistence type="predicted"/>
<name>A0A5J4SU84_9EUKA</name>